<comment type="caution">
    <text evidence="1">The sequence shown here is derived from an EMBL/GenBank/DDBJ whole genome shotgun (WGS) entry which is preliminary data.</text>
</comment>
<evidence type="ECO:0000313" key="1">
    <source>
        <dbReference type="EMBL" id="MFC0271009.1"/>
    </source>
</evidence>
<reference evidence="1 2" key="1">
    <citation type="submission" date="2024-09" db="EMBL/GenBank/DDBJ databases">
        <authorList>
            <person name="Sun Q."/>
            <person name="Mori K."/>
        </authorList>
    </citation>
    <scope>NUCLEOTIDE SEQUENCE [LARGE SCALE GENOMIC DNA]</scope>
    <source>
        <strain evidence="1 2">CCM 7228</strain>
    </source>
</reference>
<accession>A0ABV6GBF4</accession>
<dbReference type="Proteomes" id="UP001589854">
    <property type="component" value="Unassembled WGS sequence"/>
</dbReference>
<protein>
    <submittedName>
        <fullName evidence="1">Uncharacterized protein</fullName>
    </submittedName>
</protein>
<dbReference type="RefSeq" id="WP_378931611.1">
    <property type="nucleotide sequence ID" value="NZ_JBHLVO010000003.1"/>
</dbReference>
<name>A0ABV6GBF4_9BACI</name>
<proteinExistence type="predicted"/>
<keyword evidence="2" id="KW-1185">Reference proteome</keyword>
<sequence length="75" mass="8824">MHTKKIITAGCIFTALFSSAWYTNEKVKREYVDQVTFDTPLTEITNAETPVDFLTDDRYVLEKFKPREYVRVVSR</sequence>
<dbReference type="EMBL" id="JBHLVO010000003">
    <property type="protein sequence ID" value="MFC0271009.1"/>
    <property type="molecule type" value="Genomic_DNA"/>
</dbReference>
<gene>
    <name evidence="1" type="ORF">ACFFIX_06045</name>
</gene>
<organism evidence="1 2">
    <name type="scientific">Metabacillus herbersteinensis</name>
    <dbReference type="NCBI Taxonomy" id="283816"/>
    <lineage>
        <taxon>Bacteria</taxon>
        <taxon>Bacillati</taxon>
        <taxon>Bacillota</taxon>
        <taxon>Bacilli</taxon>
        <taxon>Bacillales</taxon>
        <taxon>Bacillaceae</taxon>
        <taxon>Metabacillus</taxon>
    </lineage>
</organism>
<evidence type="ECO:0000313" key="2">
    <source>
        <dbReference type="Proteomes" id="UP001589854"/>
    </source>
</evidence>